<feature type="region of interest" description="Disordered" evidence="1">
    <location>
        <begin position="135"/>
        <end position="162"/>
    </location>
</feature>
<dbReference type="OrthoDB" id="10261361at2759"/>
<feature type="transmembrane region" description="Helical" evidence="2">
    <location>
        <begin position="621"/>
        <end position="645"/>
    </location>
</feature>
<feature type="compositionally biased region" description="Basic and acidic residues" evidence="1">
    <location>
        <begin position="1"/>
        <end position="17"/>
    </location>
</feature>
<feature type="region of interest" description="Disordered" evidence="1">
    <location>
        <begin position="1"/>
        <end position="118"/>
    </location>
</feature>
<feature type="transmembrane region" description="Helical" evidence="2">
    <location>
        <begin position="597"/>
        <end position="615"/>
    </location>
</feature>
<feature type="transmembrane region" description="Helical" evidence="2">
    <location>
        <begin position="563"/>
        <end position="585"/>
    </location>
</feature>
<feature type="transmembrane region" description="Helical" evidence="2">
    <location>
        <begin position="250"/>
        <end position="272"/>
    </location>
</feature>
<dbReference type="AlphaFoldDB" id="A0A9P5NSX6"/>
<evidence type="ECO:0000256" key="2">
    <source>
        <dbReference type="SAM" id="Phobius"/>
    </source>
</evidence>
<proteinExistence type="predicted"/>
<comment type="caution">
    <text evidence="3">The sequence shown here is derived from an EMBL/GenBank/DDBJ whole genome shotgun (WGS) entry which is preliminary data.</text>
</comment>
<keyword evidence="2" id="KW-0472">Membrane</keyword>
<keyword evidence="2" id="KW-1133">Transmembrane helix</keyword>
<feature type="transmembrane region" description="Helical" evidence="2">
    <location>
        <begin position="278"/>
        <end position="298"/>
    </location>
</feature>
<feature type="transmembrane region" description="Helical" evidence="2">
    <location>
        <begin position="372"/>
        <end position="397"/>
    </location>
</feature>
<name>A0A9P5NSX6_GYMJU</name>
<reference evidence="3" key="1">
    <citation type="submission" date="2020-11" db="EMBL/GenBank/DDBJ databases">
        <authorList>
            <consortium name="DOE Joint Genome Institute"/>
            <person name="Ahrendt S."/>
            <person name="Riley R."/>
            <person name="Andreopoulos W."/>
            <person name="LaButti K."/>
            <person name="Pangilinan J."/>
            <person name="Ruiz-duenas F.J."/>
            <person name="Barrasa J.M."/>
            <person name="Sanchez-Garcia M."/>
            <person name="Camarero S."/>
            <person name="Miyauchi S."/>
            <person name="Serrano A."/>
            <person name="Linde D."/>
            <person name="Babiker R."/>
            <person name="Drula E."/>
            <person name="Ayuso-Fernandez I."/>
            <person name="Pacheco R."/>
            <person name="Padilla G."/>
            <person name="Ferreira P."/>
            <person name="Barriuso J."/>
            <person name="Kellner H."/>
            <person name="Castanera R."/>
            <person name="Alfaro M."/>
            <person name="Ramirez L."/>
            <person name="Pisabarro A.G."/>
            <person name="Kuo A."/>
            <person name="Tritt A."/>
            <person name="Lipzen A."/>
            <person name="He G."/>
            <person name="Yan M."/>
            <person name="Ng V."/>
            <person name="Cullen D."/>
            <person name="Martin F."/>
            <person name="Rosso M.-N."/>
            <person name="Henrissat B."/>
            <person name="Hibbett D."/>
            <person name="Martinez A.T."/>
            <person name="Grigoriev I.V."/>
        </authorList>
    </citation>
    <scope>NUCLEOTIDE SEQUENCE</scope>
    <source>
        <strain evidence="3">AH 44721</strain>
    </source>
</reference>
<keyword evidence="2" id="KW-0812">Transmembrane</keyword>
<feature type="compositionally biased region" description="Basic and acidic residues" evidence="1">
    <location>
        <begin position="147"/>
        <end position="159"/>
    </location>
</feature>
<dbReference type="Proteomes" id="UP000724874">
    <property type="component" value="Unassembled WGS sequence"/>
</dbReference>
<accession>A0A9P5NSX6</accession>
<feature type="transmembrane region" description="Helical" evidence="2">
    <location>
        <begin position="447"/>
        <end position="470"/>
    </location>
</feature>
<keyword evidence="4" id="KW-1185">Reference proteome</keyword>
<feature type="compositionally biased region" description="Polar residues" evidence="1">
    <location>
        <begin position="90"/>
        <end position="118"/>
    </location>
</feature>
<feature type="compositionally biased region" description="Low complexity" evidence="1">
    <location>
        <begin position="68"/>
        <end position="89"/>
    </location>
</feature>
<sequence>MAVKDLVRQFESFEHHQPSAKRSLSQGRSAPKGSRLDHVDQNGDDTHEETLSRNARFVKHPTTPNLSPPRRLSSSQSPSSPRPESSSQSHTATPVSTTSRRPIASDTTTLKASGSQSSSLIPHMMKSLLATHLGPQGSLAHSSTVLDSHEPTSVEEHTYPPDIWPRSDAYSLRHLNPSNPSRNGRRSLKPVPAPILDNYIASLPPPFIGDGDKDASGGLFPPMDALAKTGHSLEDLETNSVVAPVWRNRVSIVGGSISALIGLLGSSALASFYSLQGLINTVQVFALILSTIVSIGGFKNAEDKWRQLFLGTIPNILALNFAPVVAQSLLFLLIIMAIGGVLLYFFYKSTMQCDRYTSVEGLQQTESRSAQWGIIIVTFLLLVLYLPLSTMSVHVLVWSQELWAIPNPYVNATTFPPVVPPLGPPNEYRDPLDFCWTTTMKRNEVNYAPIAVVLSAIVFIFFGVWFPIVLRSVIKRSVPKVAKFTELGRLRSIVDMDGEYQRLLNRDRNPFAFLYNGFRRGWGTYISTYLFAKLSTLVIIAVIDPDNCLFRSLSRTTVPMVRQSLLLVSTVCFFIAQCSFTPFLNPVNNASEWTSRLNYLSTAATALLVTLNVPGKDIINSYVLYCIYVITYGLGFYFSCIDFNWSQRMVKRLTRRIDFSIDIFSPRLDVSSSSIHTKRRIWQEAITALLLTDPDSKIPTEQAMIFAEARDSEFSSYLLNFMGTPGERHVENLKILREVGSIKYHRAVSLTSGPDFAWYRGLESTIQKNFIGPDSYWKKPDSVQNTHHANHFGNAWWIPFPPTLVIRYDHGPYAVLKDACDLEEYITQNSSPEIRRRRYVRMSLRVLEGRVVRWPYEHIRRVGSNTRFWCCGSRYSAVTSVRYDYALLAIRRSGHLMWQGLQLGSGFDIELRYSKDIITSGEIIGLTEEYDLTSSLAQFLEINKDLIDENLLHIEEKLSRYRKHHRKECRWKVHVMTYRFLSFIYDHPRDPHGLTQACLDFERDPRVQSLLLNNETVFRSAHARLLAVSTSEAATWWYIFWDDLWRRNYDTISALQKYATDFCPYYRTSIAYTPMPRPALEVFLIQRGMLHKSPHFFDFFHAGFLNKLYLRLNDTVFRDSGQAVMFHLGSDKRELDMEDIDILTQGQSSTLGTGGGTDHNDSWIRTRPAYRWEGLLNDPPRIAGHQLRRHWQAKLGAWMGLTPLWRSGTPSNGLSLDVRVKNGQYVLFDEFRDSIQN</sequence>
<feature type="compositionally biased region" description="Basic and acidic residues" evidence="1">
    <location>
        <begin position="34"/>
        <end position="51"/>
    </location>
</feature>
<evidence type="ECO:0000313" key="4">
    <source>
        <dbReference type="Proteomes" id="UP000724874"/>
    </source>
</evidence>
<protein>
    <submittedName>
        <fullName evidence="3">Uncharacterized protein</fullName>
    </submittedName>
</protein>
<feature type="transmembrane region" description="Helical" evidence="2">
    <location>
        <begin position="522"/>
        <end position="543"/>
    </location>
</feature>
<organism evidence="3 4">
    <name type="scientific">Gymnopilus junonius</name>
    <name type="common">Spectacular rustgill mushroom</name>
    <name type="synonym">Gymnopilus spectabilis subsp. junonius</name>
    <dbReference type="NCBI Taxonomy" id="109634"/>
    <lineage>
        <taxon>Eukaryota</taxon>
        <taxon>Fungi</taxon>
        <taxon>Dikarya</taxon>
        <taxon>Basidiomycota</taxon>
        <taxon>Agaricomycotina</taxon>
        <taxon>Agaricomycetes</taxon>
        <taxon>Agaricomycetidae</taxon>
        <taxon>Agaricales</taxon>
        <taxon>Agaricineae</taxon>
        <taxon>Hymenogastraceae</taxon>
        <taxon>Gymnopilus</taxon>
    </lineage>
</organism>
<dbReference type="EMBL" id="JADNYJ010000022">
    <property type="protein sequence ID" value="KAF8905540.1"/>
    <property type="molecule type" value="Genomic_DNA"/>
</dbReference>
<evidence type="ECO:0000313" key="3">
    <source>
        <dbReference type="EMBL" id="KAF8905540.1"/>
    </source>
</evidence>
<feature type="transmembrane region" description="Helical" evidence="2">
    <location>
        <begin position="328"/>
        <end position="347"/>
    </location>
</feature>
<gene>
    <name evidence="3" type="ORF">CPB84DRAFT_1835417</name>
</gene>
<evidence type="ECO:0000256" key="1">
    <source>
        <dbReference type="SAM" id="MobiDB-lite"/>
    </source>
</evidence>